<evidence type="ECO:0000259" key="7">
    <source>
        <dbReference type="Pfam" id="PF00535"/>
    </source>
</evidence>
<dbReference type="PANTHER" id="PTHR43179:SF12">
    <property type="entry name" value="GALACTOFURANOSYLTRANSFERASE GLFT2"/>
    <property type="match status" value="1"/>
</dbReference>
<feature type="compositionally biased region" description="Low complexity" evidence="5">
    <location>
        <begin position="311"/>
        <end position="322"/>
    </location>
</feature>
<evidence type="ECO:0000256" key="2">
    <source>
        <dbReference type="ARBA" id="ARBA00006739"/>
    </source>
</evidence>
<feature type="region of interest" description="Disordered" evidence="5">
    <location>
        <begin position="303"/>
        <end position="322"/>
    </location>
</feature>
<dbReference type="Gene3D" id="3.40.50.150">
    <property type="entry name" value="Vaccinia Virus protein VP39"/>
    <property type="match status" value="1"/>
</dbReference>
<evidence type="ECO:0000259" key="6">
    <source>
        <dbReference type="Pfam" id="PF00534"/>
    </source>
</evidence>
<evidence type="ECO:0000313" key="8">
    <source>
        <dbReference type="EMBL" id="UGS38826.1"/>
    </source>
</evidence>
<dbReference type="InterPro" id="IPR001173">
    <property type="entry name" value="Glyco_trans_2-like"/>
</dbReference>
<feature type="region of interest" description="Disordered" evidence="5">
    <location>
        <begin position="643"/>
        <end position="671"/>
    </location>
</feature>
<proteinExistence type="inferred from homology"/>
<feature type="compositionally biased region" description="Basic and acidic residues" evidence="5">
    <location>
        <begin position="586"/>
        <end position="615"/>
    </location>
</feature>
<evidence type="ECO:0000256" key="1">
    <source>
        <dbReference type="ARBA" id="ARBA00004776"/>
    </source>
</evidence>
<dbReference type="CDD" id="cd03801">
    <property type="entry name" value="GT4_PimA-like"/>
    <property type="match status" value="1"/>
</dbReference>
<dbReference type="EMBL" id="CP087164">
    <property type="protein sequence ID" value="UGS38826.1"/>
    <property type="molecule type" value="Genomic_DNA"/>
</dbReference>
<feature type="domain" description="Glycosyl transferase family 1" evidence="6">
    <location>
        <begin position="1214"/>
        <end position="1364"/>
    </location>
</feature>
<dbReference type="Gene3D" id="3.90.550.10">
    <property type="entry name" value="Spore Coat Polysaccharide Biosynthesis Protein SpsA, Chain A"/>
    <property type="match status" value="1"/>
</dbReference>
<protein>
    <submittedName>
        <fullName evidence="8">D-inositol-3-phosphate glycosyltransferase</fullName>
        <ecNumber evidence="8">2.4.1.250</ecNumber>
    </submittedName>
</protein>
<dbReference type="InterPro" id="IPR029044">
    <property type="entry name" value="Nucleotide-diphossugar_trans"/>
</dbReference>
<dbReference type="Gene3D" id="3.40.50.2000">
    <property type="entry name" value="Glycogen Phosphorylase B"/>
    <property type="match status" value="1"/>
</dbReference>
<dbReference type="InterPro" id="IPR029063">
    <property type="entry name" value="SAM-dependent_MTases_sf"/>
</dbReference>
<comment type="similarity">
    <text evidence="2">Belongs to the glycosyltransferase 2 family.</text>
</comment>
<evidence type="ECO:0000256" key="5">
    <source>
        <dbReference type="SAM" id="MobiDB-lite"/>
    </source>
</evidence>
<dbReference type="PANTHER" id="PTHR43179">
    <property type="entry name" value="RHAMNOSYLTRANSFERASE WBBL"/>
    <property type="match status" value="1"/>
</dbReference>
<dbReference type="SUPFAM" id="SSF53335">
    <property type="entry name" value="S-adenosyl-L-methionine-dependent methyltransferases"/>
    <property type="match status" value="1"/>
</dbReference>
<feature type="region of interest" description="Disordered" evidence="5">
    <location>
        <begin position="581"/>
        <end position="630"/>
    </location>
</feature>
<evidence type="ECO:0000256" key="4">
    <source>
        <dbReference type="ARBA" id="ARBA00022679"/>
    </source>
</evidence>
<feature type="domain" description="Glycosyltransferase 2-like" evidence="7">
    <location>
        <begin position="744"/>
        <end position="856"/>
    </location>
</feature>
<dbReference type="InterPro" id="IPR001296">
    <property type="entry name" value="Glyco_trans_1"/>
</dbReference>
<accession>A0A9E6Y3W8</accession>
<dbReference type="Gene3D" id="3.40.50.11090">
    <property type="match status" value="1"/>
</dbReference>
<dbReference type="Proteomes" id="UP001162834">
    <property type="component" value="Chromosome"/>
</dbReference>
<dbReference type="EC" id="2.4.1.250" evidence="8"/>
<reference evidence="8" key="1">
    <citation type="journal article" date="2022" name="Int. J. Syst. Evol. Microbiol.">
        <title>Pseudomonas aegrilactucae sp. nov. and Pseudomonas morbosilactucae sp. nov., pathogens causing bacterial rot of lettuce in Japan.</title>
        <authorList>
            <person name="Sawada H."/>
            <person name="Fujikawa T."/>
            <person name="Satou M."/>
        </authorList>
    </citation>
    <scope>NUCLEOTIDE SEQUENCE</scope>
    <source>
        <strain evidence="8">0166_1</strain>
    </source>
</reference>
<dbReference type="Pfam" id="PF13578">
    <property type="entry name" value="Methyltransf_24"/>
    <property type="match status" value="1"/>
</dbReference>
<evidence type="ECO:0000256" key="3">
    <source>
        <dbReference type="ARBA" id="ARBA00022676"/>
    </source>
</evidence>
<dbReference type="CDD" id="cd04186">
    <property type="entry name" value="GT_2_like_c"/>
    <property type="match status" value="1"/>
</dbReference>
<dbReference type="Pfam" id="PF00535">
    <property type="entry name" value="Glycos_transf_2"/>
    <property type="match status" value="1"/>
</dbReference>
<keyword evidence="4 8" id="KW-0808">Transferase</keyword>
<dbReference type="GO" id="GO:0102710">
    <property type="term" value="F:D-inositol-3-phosphate glycosyltransferase activity"/>
    <property type="evidence" value="ECO:0007669"/>
    <property type="project" value="UniProtKB-EC"/>
</dbReference>
<organism evidence="8 9">
    <name type="scientific">Capillimicrobium parvum</name>
    <dbReference type="NCBI Taxonomy" id="2884022"/>
    <lineage>
        <taxon>Bacteria</taxon>
        <taxon>Bacillati</taxon>
        <taxon>Actinomycetota</taxon>
        <taxon>Thermoleophilia</taxon>
        <taxon>Solirubrobacterales</taxon>
        <taxon>Capillimicrobiaceae</taxon>
        <taxon>Capillimicrobium</taxon>
    </lineage>
</organism>
<dbReference type="KEGG" id="sbae:DSM104329_05256"/>
<dbReference type="SUPFAM" id="SSF53448">
    <property type="entry name" value="Nucleotide-diphospho-sugar transferases"/>
    <property type="match status" value="1"/>
</dbReference>
<comment type="pathway">
    <text evidence="1">Cell wall biogenesis; cell wall polysaccharide biosynthesis.</text>
</comment>
<dbReference type="SUPFAM" id="SSF53756">
    <property type="entry name" value="UDP-Glycosyltransferase/glycogen phosphorylase"/>
    <property type="match status" value="1"/>
</dbReference>
<evidence type="ECO:0000313" key="9">
    <source>
        <dbReference type="Proteomes" id="UP001162834"/>
    </source>
</evidence>
<gene>
    <name evidence="8" type="primary">mshA_22</name>
    <name evidence="8" type="ORF">DSM104329_05256</name>
</gene>
<sequence length="1402" mass="153981">MHRFWSAFLEPLVRTVRPSVVVEIGSQFGELTRRLLEIAEEVDAVIHSIDPEPGFDVEGWEAEFGDRFVFHRGLSLNVLPDIADVDLLLIDGDHNHFTVLSELRASEERAARDRRSPPVIALHDVDWPYGRRDMYYAPDRIPEHRRHPYAHKGLRPGTAEMFEVGINDHLANAIEEGGPRNGVRTAIEDFIATSDPEWVFRDIPGAHGLGILAPETTVAEDGRLGDLLELTGGSEWLRERAGAIELMRLWGIVARRETAHQLELTQQGLAEAQERMRTGGGDPADRQLLDDLLKEVKRLRRSLDKERERTATAPAAGAGPDPALAEQIAQLGRQLGAARETRSSDDPEIVDELRDLAAVEAARATDAMAKATEAATRAGAFERELESMRADYARLAAGVDTREAELATATQALEELEQRLSDEQAARTAAEARVAELEEQASRATVDAGAAASQRRRAEQDLADVRETLERELDEQRAALEAVRAGAADAEQRRLEDRSLAEQAARTAEAAEARVAELRAALDEQARERTRLETELGAARGDLEGAAAERAAQQAEIESLTTELGEARIAHERRAMELEYAQTSARDAEQARERAERELQDGERRRSDELADTRSRAQAAEEAAARARDDLDQATQRVLALERQLGSGPPAIADPAGSAIATGEPATSPSDNGHVVPGAEHGLDPASPEFEPRRAFLSQYLGTVRWTRRPVEGVDPLALPQAADRRHVLVDRADQVLISPSIDVVVCVHNALEDVRVCLWSLVAKSDRPFRLILVNDGSDAATTAYLESVAETNPKVTLIHNAEPPHGYTIAANLGMREATADYVAVLNSDTIVTFGWLQRLVDTGDSNGAIGILGPLSNAASHQSVPRLREGGSWATNPLPPWLTADGMASIVAHVSPRDRPRLPFVNGFCYVVKRAVFDAIGYFDEEHFASGYSEENDFSYRALKAGFELAVADDAYVFHAKSKSFTVEGRNVHAKRNYQIFLDKHGREEIETLVKGMEANTALAPLRAAVEDAAATPVGTAAALMHGDTDPLAVVFVLPGLGDGGSGGSHSIYQEVRGLRQLGVNAHIALPERAFTRAQAVYDDAAEVFQTFRDEDDLVDKTAGADVISATHFKSVAMVQRVRQAREDFLPAYYIQDYEPFFASKNPEDVAEAVESYTAIEDMLLFAKTHWLCNVVGEVHGLHVAKVEPSIDEQLYVPPLRPRDPDGPVRVVGMVRPRTPRRQPFGTVKALERLQDAFPDTVEVMTFGCHDAELAKITESAAIRARHLGLLTRHRVASLLARSDVFLDLSMYQAFGRTALEAMACGCTAVAPRLGGVWEFARDGENMVAVDTLDEAAALDALTALVDDRQRLRHLQTNARETASRYSILRAAISEYVVFEQEHARRFGRTFRRADQPSR</sequence>
<dbReference type="Pfam" id="PF00534">
    <property type="entry name" value="Glycos_transf_1"/>
    <property type="match status" value="1"/>
</dbReference>
<name>A0A9E6Y3W8_9ACTN</name>
<keyword evidence="9" id="KW-1185">Reference proteome</keyword>
<keyword evidence="3 8" id="KW-0328">Glycosyltransferase</keyword>